<sequence length="143" mass="16054">MTAETEAAKNIQEIIARNARYRMQERKDRQVEAEMLAMCNAHRAQVSTWIQDWNRQEAEAAELRAQLAAARAEENRLAREERERQEASSQAMGRYAVGCVVLLGLTGFTELPVWAAVTLCAGLGVLAAAYIFRIWCPLEEDGV</sequence>
<dbReference type="EMBL" id="BK032865">
    <property type="protein sequence ID" value="DAF64673.1"/>
    <property type="molecule type" value="Genomic_DNA"/>
</dbReference>
<evidence type="ECO:0000256" key="1">
    <source>
        <dbReference type="SAM" id="Coils"/>
    </source>
</evidence>
<keyword evidence="2" id="KW-1133">Transmembrane helix</keyword>
<keyword evidence="2" id="KW-0472">Membrane</keyword>
<proteinExistence type="predicted"/>
<reference evidence="3" key="1">
    <citation type="journal article" date="2021" name="Proc. Natl. Acad. Sci. U.S.A.">
        <title>A Catalog of Tens of Thousands of Viruses from Human Metagenomes Reveals Hidden Associations with Chronic Diseases.</title>
        <authorList>
            <person name="Tisza M.J."/>
            <person name="Buck C.B."/>
        </authorList>
    </citation>
    <scope>NUCLEOTIDE SEQUENCE</scope>
    <source>
        <strain evidence="3">Ct90d35</strain>
    </source>
</reference>
<evidence type="ECO:0000256" key="2">
    <source>
        <dbReference type="SAM" id="Phobius"/>
    </source>
</evidence>
<feature type="transmembrane region" description="Helical" evidence="2">
    <location>
        <begin position="114"/>
        <end position="132"/>
    </location>
</feature>
<feature type="transmembrane region" description="Helical" evidence="2">
    <location>
        <begin position="91"/>
        <end position="108"/>
    </location>
</feature>
<feature type="coiled-coil region" evidence="1">
    <location>
        <begin position="53"/>
        <end position="90"/>
    </location>
</feature>
<name>A0A8S5TNH2_9CAUD</name>
<keyword evidence="2" id="KW-0812">Transmembrane</keyword>
<organism evidence="3">
    <name type="scientific">Podoviridae sp. ct90d35</name>
    <dbReference type="NCBI Taxonomy" id="2827724"/>
    <lineage>
        <taxon>Viruses</taxon>
        <taxon>Duplodnaviria</taxon>
        <taxon>Heunggongvirae</taxon>
        <taxon>Uroviricota</taxon>
        <taxon>Caudoviricetes</taxon>
    </lineage>
</organism>
<protein>
    <submittedName>
        <fullName evidence="3">Uncharacterized protein</fullName>
    </submittedName>
</protein>
<accession>A0A8S5TNH2</accession>
<keyword evidence="1" id="KW-0175">Coiled coil</keyword>
<evidence type="ECO:0000313" key="3">
    <source>
        <dbReference type="EMBL" id="DAF64673.1"/>
    </source>
</evidence>